<comment type="caution">
    <text evidence="1">The sequence shown here is derived from an EMBL/GenBank/DDBJ whole genome shotgun (WGS) entry which is preliminary data.</text>
</comment>
<proteinExistence type="predicted"/>
<sequence>MTDRTDGDAPDRAYLDEFGDLDLAIELVRGLNDELGAPDDRLARRLADRFADEQAIDDVRTGCMTLLMFLGATFPEPPLDFIPAAVRKIRRLGVVPEGVLPMIAGGMTAAFLRISPNGWRDAFGPVSHAESLAWVYAAWALVNYVDFCLEEKGAALRHLDDLVNEVLDADG</sequence>
<accession>A0ABN0WSZ9</accession>
<name>A0ABN0WSZ9_9ACTN</name>
<evidence type="ECO:0000313" key="2">
    <source>
        <dbReference type="Proteomes" id="UP001501822"/>
    </source>
</evidence>
<reference evidence="1 2" key="1">
    <citation type="journal article" date="2019" name="Int. J. Syst. Evol. Microbiol.">
        <title>The Global Catalogue of Microorganisms (GCM) 10K type strain sequencing project: providing services to taxonomists for standard genome sequencing and annotation.</title>
        <authorList>
            <consortium name="The Broad Institute Genomics Platform"/>
            <consortium name="The Broad Institute Genome Sequencing Center for Infectious Disease"/>
            <person name="Wu L."/>
            <person name="Ma J."/>
        </authorList>
    </citation>
    <scope>NUCLEOTIDE SEQUENCE [LARGE SCALE GENOMIC DNA]</scope>
    <source>
        <strain evidence="1 2">JCM 3146</strain>
    </source>
</reference>
<dbReference type="EMBL" id="BAAABM010000037">
    <property type="protein sequence ID" value="GAA0345761.1"/>
    <property type="molecule type" value="Genomic_DNA"/>
</dbReference>
<organism evidence="1 2">
    <name type="scientific">Actinoallomurus spadix</name>
    <dbReference type="NCBI Taxonomy" id="79912"/>
    <lineage>
        <taxon>Bacteria</taxon>
        <taxon>Bacillati</taxon>
        <taxon>Actinomycetota</taxon>
        <taxon>Actinomycetes</taxon>
        <taxon>Streptosporangiales</taxon>
        <taxon>Thermomonosporaceae</taxon>
        <taxon>Actinoallomurus</taxon>
    </lineage>
</organism>
<dbReference type="Proteomes" id="UP001501822">
    <property type="component" value="Unassembled WGS sequence"/>
</dbReference>
<keyword evidence="2" id="KW-1185">Reference proteome</keyword>
<gene>
    <name evidence="1" type="ORF">GCM10010151_39180</name>
</gene>
<protein>
    <submittedName>
        <fullName evidence="1">Uncharacterized protein</fullName>
    </submittedName>
</protein>
<dbReference type="RefSeq" id="WP_252808440.1">
    <property type="nucleotide sequence ID" value="NZ_BAAABM010000037.1"/>
</dbReference>
<evidence type="ECO:0000313" key="1">
    <source>
        <dbReference type="EMBL" id="GAA0345761.1"/>
    </source>
</evidence>